<keyword evidence="1" id="KW-0106">Calcium</keyword>
<dbReference type="CDD" id="cd00051">
    <property type="entry name" value="EFh"/>
    <property type="match status" value="1"/>
</dbReference>
<dbReference type="Pfam" id="PF13499">
    <property type="entry name" value="EF-hand_7"/>
    <property type="match status" value="1"/>
</dbReference>
<feature type="region of interest" description="Disordered" evidence="2">
    <location>
        <begin position="196"/>
        <end position="232"/>
    </location>
</feature>
<feature type="region of interest" description="Disordered" evidence="2">
    <location>
        <begin position="28"/>
        <end position="54"/>
    </location>
</feature>
<organism evidence="4 5">
    <name type="scientific">Apatococcus lobatus</name>
    <dbReference type="NCBI Taxonomy" id="904363"/>
    <lineage>
        <taxon>Eukaryota</taxon>
        <taxon>Viridiplantae</taxon>
        <taxon>Chlorophyta</taxon>
        <taxon>core chlorophytes</taxon>
        <taxon>Trebouxiophyceae</taxon>
        <taxon>Chlorellales</taxon>
        <taxon>Chlorellaceae</taxon>
        <taxon>Apatococcus</taxon>
    </lineage>
</organism>
<dbReference type="GO" id="GO:0005509">
    <property type="term" value="F:calcium ion binding"/>
    <property type="evidence" value="ECO:0007669"/>
    <property type="project" value="InterPro"/>
</dbReference>
<gene>
    <name evidence="4" type="ORF">WJX74_000170</name>
</gene>
<dbReference type="InterPro" id="IPR018247">
    <property type="entry name" value="EF_Hand_1_Ca_BS"/>
</dbReference>
<comment type="caution">
    <text evidence="4">The sequence shown here is derived from an EMBL/GenBank/DDBJ whole genome shotgun (WGS) entry which is preliminary data.</text>
</comment>
<dbReference type="PROSITE" id="PS00018">
    <property type="entry name" value="EF_HAND_1"/>
    <property type="match status" value="1"/>
</dbReference>
<keyword evidence="5" id="KW-1185">Reference proteome</keyword>
<dbReference type="Proteomes" id="UP001438707">
    <property type="component" value="Unassembled WGS sequence"/>
</dbReference>
<feature type="domain" description="EF-hand" evidence="3">
    <location>
        <begin position="100"/>
        <end position="135"/>
    </location>
</feature>
<dbReference type="PROSITE" id="PS50222">
    <property type="entry name" value="EF_HAND_2"/>
    <property type="match status" value="1"/>
</dbReference>
<proteinExistence type="predicted"/>
<name>A0AAW1S1S3_9CHLO</name>
<protein>
    <recommendedName>
        <fullName evidence="3">EF-hand domain-containing protein</fullName>
    </recommendedName>
</protein>
<dbReference type="EMBL" id="JALJOS010000004">
    <property type="protein sequence ID" value="KAK9839904.1"/>
    <property type="molecule type" value="Genomic_DNA"/>
</dbReference>
<dbReference type="AlphaFoldDB" id="A0AAW1S1S3"/>
<accession>A0AAW1S1S3</accession>
<evidence type="ECO:0000313" key="4">
    <source>
        <dbReference type="EMBL" id="KAK9839904.1"/>
    </source>
</evidence>
<evidence type="ECO:0000259" key="3">
    <source>
        <dbReference type="PROSITE" id="PS50222"/>
    </source>
</evidence>
<dbReference type="InterPro" id="IPR002048">
    <property type="entry name" value="EF_hand_dom"/>
</dbReference>
<evidence type="ECO:0000313" key="5">
    <source>
        <dbReference type="Proteomes" id="UP001438707"/>
    </source>
</evidence>
<evidence type="ECO:0000256" key="2">
    <source>
        <dbReference type="SAM" id="MobiDB-lite"/>
    </source>
</evidence>
<evidence type="ECO:0000256" key="1">
    <source>
        <dbReference type="ARBA" id="ARBA00022837"/>
    </source>
</evidence>
<sequence length="232" mass="26134">MFEQRAVYPCRHSRPWLWCPTRSHSVQKRRRTGPISQAEPAHAQPSGTSLPEDDDENIIRDAFMKSYQEAQPCQVRIPGMQDFAAAVWNRYRSIPSSRRTGGSSLDTLFDEFDKDGDGHLTAAEIASALNSRGVLITEQEAAMFIKACDINSNETVERYEWPDFVWSMAAADLSPDNLDMNLPRCVTEPQIELEIEPSARSPFLEDSSTPHSLRSWFQLRTQPPGRAPPGPS</sequence>
<dbReference type="InterPro" id="IPR011992">
    <property type="entry name" value="EF-hand-dom_pair"/>
</dbReference>
<reference evidence="4 5" key="1">
    <citation type="journal article" date="2024" name="Nat. Commun.">
        <title>Phylogenomics reveals the evolutionary origins of lichenization in chlorophyte algae.</title>
        <authorList>
            <person name="Puginier C."/>
            <person name="Libourel C."/>
            <person name="Otte J."/>
            <person name="Skaloud P."/>
            <person name="Haon M."/>
            <person name="Grisel S."/>
            <person name="Petersen M."/>
            <person name="Berrin J.G."/>
            <person name="Delaux P.M."/>
            <person name="Dal Grande F."/>
            <person name="Keller J."/>
        </authorList>
    </citation>
    <scope>NUCLEOTIDE SEQUENCE [LARGE SCALE GENOMIC DNA]</scope>
    <source>
        <strain evidence="4 5">SAG 2145</strain>
    </source>
</reference>
<dbReference type="Gene3D" id="1.10.238.10">
    <property type="entry name" value="EF-hand"/>
    <property type="match status" value="1"/>
</dbReference>
<dbReference type="SUPFAM" id="SSF47473">
    <property type="entry name" value="EF-hand"/>
    <property type="match status" value="1"/>
</dbReference>